<keyword evidence="1" id="KW-1133">Transmembrane helix</keyword>
<evidence type="ECO:0000256" key="1">
    <source>
        <dbReference type="SAM" id="Phobius"/>
    </source>
</evidence>
<accession>Q1PVK5</accession>
<feature type="transmembrane region" description="Helical" evidence="1">
    <location>
        <begin position="33"/>
        <end position="54"/>
    </location>
</feature>
<dbReference type="EMBL" id="CT573073">
    <property type="protein sequence ID" value="CAJ71252.1"/>
    <property type="molecule type" value="Genomic_DNA"/>
</dbReference>
<feature type="transmembrane region" description="Helical" evidence="1">
    <location>
        <begin position="9"/>
        <end position="27"/>
    </location>
</feature>
<reference evidence="2" key="2">
    <citation type="submission" date="2006-01" db="EMBL/GenBank/DDBJ databases">
        <authorList>
            <person name="Genoscope"/>
        </authorList>
    </citation>
    <scope>NUCLEOTIDE SEQUENCE</scope>
</reference>
<dbReference type="AlphaFoldDB" id="Q1PVK5"/>
<gene>
    <name evidence="2" type="ORF">kustc0507</name>
</gene>
<keyword evidence="1" id="KW-0812">Transmembrane</keyword>
<keyword evidence="1" id="KW-0472">Membrane</keyword>
<sequence length="56" mass="6518">MKCTIRKVYLFRIYIILSLEFVSYLGLRISYFSFHVCLVSGYASLGICLLSLFWGI</sequence>
<protein>
    <submittedName>
        <fullName evidence="2">Uncharacterized protein</fullName>
    </submittedName>
</protein>
<proteinExistence type="predicted"/>
<evidence type="ECO:0000313" key="2">
    <source>
        <dbReference type="EMBL" id="CAJ71252.1"/>
    </source>
</evidence>
<reference evidence="2" key="1">
    <citation type="journal article" date="2006" name="Nature">
        <title>Deciphering the evolution and metabolism of an anammox bacterium from a community genome.</title>
        <authorList>
            <person name="Strous M."/>
            <person name="Pelletier E."/>
            <person name="Mangenot S."/>
            <person name="Rattei T."/>
            <person name="Lehner A."/>
            <person name="Taylor M.W."/>
            <person name="Horn M."/>
            <person name="Daims H."/>
            <person name="Bartol-Mavel D."/>
            <person name="Wincker P."/>
            <person name="Barbe V."/>
            <person name="Fonknechten N."/>
            <person name="Vallenet D."/>
            <person name="Segurens B."/>
            <person name="Schenowitz-Truong C."/>
            <person name="Medigue C."/>
            <person name="Collingro A."/>
            <person name="Snel B."/>
            <person name="Dutilh B.E."/>
            <person name="OpDenCamp H.J.M."/>
            <person name="vanDerDrift C."/>
            <person name="Cirpus I."/>
            <person name="vanDePas-Schoonen K.T."/>
            <person name="Harhangi H.R."/>
            <person name="vanNiftrik L."/>
            <person name="Schmid M."/>
            <person name="Keltjens J."/>
            <person name="vanDeVossenberg J."/>
            <person name="Kartal B."/>
            <person name="Meier H."/>
            <person name="Frishman D."/>
            <person name="Huynen M.A."/>
            <person name="Mewes H."/>
            <person name="Weissenbach J."/>
            <person name="Jetten M.S.M."/>
            <person name="Wagner M."/>
            <person name="LePaslier D."/>
        </authorList>
    </citation>
    <scope>NUCLEOTIDE SEQUENCE</scope>
</reference>
<name>Q1PVK5_KUEST</name>
<organism evidence="2">
    <name type="scientific">Kuenenia stuttgartiensis</name>
    <dbReference type="NCBI Taxonomy" id="174633"/>
    <lineage>
        <taxon>Bacteria</taxon>
        <taxon>Pseudomonadati</taxon>
        <taxon>Planctomycetota</taxon>
        <taxon>Candidatus Brocadiia</taxon>
        <taxon>Candidatus Brocadiales</taxon>
        <taxon>Candidatus Brocadiaceae</taxon>
        <taxon>Candidatus Kuenenia</taxon>
    </lineage>
</organism>